<dbReference type="OrthoDB" id="9801841at2"/>
<protein>
    <submittedName>
        <fullName evidence="2">Serine/threonine protein phosphatase PrpC</fullName>
    </submittedName>
</protein>
<dbReference type="STRING" id="1193051.LEP1GSC017_0026"/>
<organism evidence="2 3">
    <name type="scientific">Leptospira meyeri</name>
    <dbReference type="NCBI Taxonomy" id="29508"/>
    <lineage>
        <taxon>Bacteria</taxon>
        <taxon>Pseudomonadati</taxon>
        <taxon>Spirochaetota</taxon>
        <taxon>Spirochaetia</taxon>
        <taxon>Leptospirales</taxon>
        <taxon>Leptospiraceae</taxon>
        <taxon>Leptospira</taxon>
    </lineage>
</organism>
<dbReference type="Pfam" id="PF13672">
    <property type="entry name" value="PP2C_2"/>
    <property type="match status" value="1"/>
</dbReference>
<dbReference type="Gene3D" id="3.60.40.10">
    <property type="entry name" value="PPM-type phosphatase domain"/>
    <property type="match status" value="1"/>
</dbReference>
<dbReference type="SUPFAM" id="SSF81606">
    <property type="entry name" value="PP2C-like"/>
    <property type="match status" value="1"/>
</dbReference>
<keyword evidence="3" id="KW-1185">Reference proteome</keyword>
<dbReference type="RefSeq" id="WP_004787785.1">
    <property type="nucleotide sequence ID" value="NZ_SORO01000006.1"/>
</dbReference>
<accession>A0A4V3HHP7</accession>
<name>A0A4V3HHP7_LEPME</name>
<dbReference type="SMART" id="SM00332">
    <property type="entry name" value="PP2Cc"/>
    <property type="match status" value="1"/>
</dbReference>
<proteinExistence type="predicted"/>
<sequence>MERKSVNSKPQNRKYVVESLMGISKNENQDNFLIIEEKDYSLFYVFDGVGSALNSKKATELSKEYILIHSNSHFNNGLFDFAKLMLETNSYLLNQGIPEVKTTYCSVCISLLNPNLIQYSSLGDSRIYIINPQYLKQITEDDRFSTNRNLLSKYLGMENLSLNDFYTENYNISNNEKILLCSDGFYNLMEQEKARSFEILSKQYLSSIKKNLFSFVINKNLDDSTFILIK</sequence>
<gene>
    <name evidence="2" type="ORF">CLV96_3902</name>
</gene>
<dbReference type="GeneID" id="79829150"/>
<evidence type="ECO:0000259" key="1">
    <source>
        <dbReference type="PROSITE" id="PS51746"/>
    </source>
</evidence>
<evidence type="ECO:0000313" key="2">
    <source>
        <dbReference type="EMBL" id="TDY66523.1"/>
    </source>
</evidence>
<evidence type="ECO:0000313" key="3">
    <source>
        <dbReference type="Proteomes" id="UP000294684"/>
    </source>
</evidence>
<dbReference type="Proteomes" id="UP000294684">
    <property type="component" value="Unassembled WGS sequence"/>
</dbReference>
<dbReference type="SMART" id="SM00331">
    <property type="entry name" value="PP2C_SIG"/>
    <property type="match status" value="1"/>
</dbReference>
<dbReference type="AlphaFoldDB" id="A0A4V3HHP7"/>
<reference evidence="2 3" key="1">
    <citation type="submission" date="2019-03" db="EMBL/GenBank/DDBJ databases">
        <title>Genomic Encyclopedia of Archaeal and Bacterial Type Strains, Phase II (KMG-II): from individual species to whole genera.</title>
        <authorList>
            <person name="Goeker M."/>
        </authorList>
    </citation>
    <scope>NUCLEOTIDE SEQUENCE [LARGE SCALE GENOMIC DNA]</scope>
    <source>
        <strain evidence="2 3">DSM 21537</strain>
    </source>
</reference>
<dbReference type="EMBL" id="SORO01000006">
    <property type="protein sequence ID" value="TDY66523.1"/>
    <property type="molecule type" value="Genomic_DNA"/>
</dbReference>
<comment type="caution">
    <text evidence="2">The sequence shown here is derived from an EMBL/GenBank/DDBJ whole genome shotgun (WGS) entry which is preliminary data.</text>
</comment>
<dbReference type="InterPro" id="IPR001932">
    <property type="entry name" value="PPM-type_phosphatase-like_dom"/>
</dbReference>
<feature type="domain" description="PPM-type phosphatase" evidence="1">
    <location>
        <begin position="14"/>
        <end position="230"/>
    </location>
</feature>
<dbReference type="PROSITE" id="PS51746">
    <property type="entry name" value="PPM_2"/>
    <property type="match status" value="1"/>
</dbReference>
<dbReference type="InterPro" id="IPR036457">
    <property type="entry name" value="PPM-type-like_dom_sf"/>
</dbReference>